<organism evidence="4 5">
    <name type="scientific">Phytophthora cactorum</name>
    <dbReference type="NCBI Taxonomy" id="29920"/>
    <lineage>
        <taxon>Eukaryota</taxon>
        <taxon>Sar</taxon>
        <taxon>Stramenopiles</taxon>
        <taxon>Oomycota</taxon>
        <taxon>Peronosporomycetes</taxon>
        <taxon>Peronosporales</taxon>
        <taxon>Peronosporaceae</taxon>
        <taxon>Phytophthora</taxon>
    </lineage>
</organism>
<evidence type="ECO:0000313" key="3">
    <source>
        <dbReference type="EMBL" id="KAG2948494.1"/>
    </source>
</evidence>
<dbReference type="GO" id="GO:0015074">
    <property type="term" value="P:DNA integration"/>
    <property type="evidence" value="ECO:0007669"/>
    <property type="project" value="InterPro"/>
</dbReference>
<dbReference type="EMBL" id="RCML01000081">
    <property type="protein sequence ID" value="KAG2992822.1"/>
    <property type="molecule type" value="Genomic_DNA"/>
</dbReference>
<name>A0A8T1GJU5_9STRA</name>
<proteinExistence type="predicted"/>
<dbReference type="Proteomes" id="UP000735874">
    <property type="component" value="Unassembled WGS sequence"/>
</dbReference>
<dbReference type="Proteomes" id="UP000736787">
    <property type="component" value="Unassembled WGS sequence"/>
</dbReference>
<evidence type="ECO:0000313" key="5">
    <source>
        <dbReference type="Proteomes" id="UP000697107"/>
    </source>
</evidence>
<dbReference type="PROSITE" id="PS50994">
    <property type="entry name" value="INTEGRASE"/>
    <property type="match status" value="1"/>
</dbReference>
<evidence type="ECO:0000313" key="2">
    <source>
        <dbReference type="EMBL" id="KAG2862575.1"/>
    </source>
</evidence>
<evidence type="ECO:0000313" key="4">
    <source>
        <dbReference type="EMBL" id="KAG2992822.1"/>
    </source>
</evidence>
<gene>
    <name evidence="2" type="ORF">PC113_g6187</name>
    <name evidence="3" type="ORF">PC117_g5965</name>
    <name evidence="4" type="ORF">PC118_g4359</name>
</gene>
<evidence type="ECO:0000259" key="1">
    <source>
        <dbReference type="PROSITE" id="PS50994"/>
    </source>
</evidence>
<dbReference type="InterPro" id="IPR036397">
    <property type="entry name" value="RNaseH_sf"/>
</dbReference>
<dbReference type="InterPro" id="IPR012337">
    <property type="entry name" value="RNaseH-like_sf"/>
</dbReference>
<dbReference type="GO" id="GO:0003676">
    <property type="term" value="F:nucleic acid binding"/>
    <property type="evidence" value="ECO:0007669"/>
    <property type="project" value="InterPro"/>
</dbReference>
<dbReference type="InterPro" id="IPR001584">
    <property type="entry name" value="Integrase_cat-core"/>
</dbReference>
<dbReference type="EMBL" id="RCMK01000109">
    <property type="protein sequence ID" value="KAG2948494.1"/>
    <property type="molecule type" value="Genomic_DNA"/>
</dbReference>
<dbReference type="VEuPathDB" id="FungiDB:PC110_g12518"/>
<sequence>MMVNGKPWIPTAAKDLLARVFVVAHCGSHGHRGQNVMCTVLEDRFYIPLLTKKGATFIGNCLLYKHVKGPRQITRPYEPPYTATKRNEAVHYDFLYLGEGCGDTAYVLVMKDSLTHYCELFPCQSPTVFVAAESLLEWHKRFGCPETLMSDNWHPLPQPHGRASVFTALN</sequence>
<dbReference type="AlphaFoldDB" id="A0A8T1GJU5"/>
<dbReference type="Gene3D" id="3.30.420.10">
    <property type="entry name" value="Ribonuclease H-like superfamily/Ribonuclease H"/>
    <property type="match status" value="1"/>
</dbReference>
<dbReference type="EMBL" id="RCMG01000125">
    <property type="protein sequence ID" value="KAG2862575.1"/>
    <property type="molecule type" value="Genomic_DNA"/>
</dbReference>
<comment type="caution">
    <text evidence="4">The sequence shown here is derived from an EMBL/GenBank/DDBJ whole genome shotgun (WGS) entry which is preliminary data.</text>
</comment>
<dbReference type="Proteomes" id="UP000697107">
    <property type="component" value="Unassembled WGS sequence"/>
</dbReference>
<feature type="domain" description="Integrase catalytic" evidence="1">
    <location>
        <begin position="75"/>
        <end position="170"/>
    </location>
</feature>
<accession>A0A8T1GJU5</accession>
<dbReference type="SUPFAM" id="SSF53098">
    <property type="entry name" value="Ribonuclease H-like"/>
    <property type="match status" value="1"/>
</dbReference>
<reference evidence="4" key="1">
    <citation type="submission" date="2018-10" db="EMBL/GenBank/DDBJ databases">
        <title>Effector identification in a new, highly contiguous assembly of the strawberry crown rot pathogen Phytophthora cactorum.</title>
        <authorList>
            <person name="Armitage A.D."/>
            <person name="Nellist C.F."/>
            <person name="Bates H."/>
            <person name="Vickerstaff R.J."/>
            <person name="Harrison R.J."/>
        </authorList>
    </citation>
    <scope>NUCLEOTIDE SEQUENCE</scope>
    <source>
        <strain evidence="2">15-7</strain>
        <strain evidence="3">4040</strain>
        <strain evidence="4">P415</strain>
    </source>
</reference>
<protein>
    <recommendedName>
        <fullName evidence="1">Integrase catalytic domain-containing protein</fullName>
    </recommendedName>
</protein>